<dbReference type="PANTHER" id="PTHR32502">
    <property type="entry name" value="N-ACETYLGALACTOSAMINE PERMEASE II COMPONENT-RELATED"/>
    <property type="match status" value="1"/>
</dbReference>
<evidence type="ECO:0000313" key="3">
    <source>
        <dbReference type="Proteomes" id="UP000002026"/>
    </source>
</evidence>
<dbReference type="InterPro" id="IPR012062">
    <property type="entry name" value="GatZ/KbaZ-like"/>
</dbReference>
<dbReference type="PIRSF" id="PIRSF009264">
    <property type="entry name" value="TagBP_ald_AgaZ"/>
    <property type="match status" value="1"/>
</dbReference>
<dbReference type="AlphaFoldDB" id="C7N6E0"/>
<organism evidence="2 3">
    <name type="scientific">Slackia heliotrinireducens (strain ATCC 29202 / DSM 20476 / NCTC 11029 / RHS 1)</name>
    <name type="common">Peptococcus heliotrinreducens</name>
    <dbReference type="NCBI Taxonomy" id="471855"/>
    <lineage>
        <taxon>Bacteria</taxon>
        <taxon>Bacillati</taxon>
        <taxon>Actinomycetota</taxon>
        <taxon>Coriobacteriia</taxon>
        <taxon>Eggerthellales</taxon>
        <taxon>Eggerthellaceae</taxon>
        <taxon>Slackia</taxon>
    </lineage>
</organism>
<reference evidence="2 3" key="1">
    <citation type="journal article" date="2009" name="Stand. Genomic Sci.">
        <title>Complete genome sequence of Slackia heliotrinireducens type strain (RHS 1).</title>
        <authorList>
            <person name="Pukall R."/>
            <person name="Lapidus A."/>
            <person name="Nolan M."/>
            <person name="Copeland A."/>
            <person name="Glavina Del Rio T."/>
            <person name="Lucas S."/>
            <person name="Chen F."/>
            <person name="Tice H."/>
            <person name="Cheng J.F."/>
            <person name="Chertkov O."/>
            <person name="Bruce D."/>
            <person name="Goodwin L."/>
            <person name="Kuske C."/>
            <person name="Brettin T."/>
            <person name="Detter J.C."/>
            <person name="Han C."/>
            <person name="Pitluck S."/>
            <person name="Pati A."/>
            <person name="Mavrommatis K."/>
            <person name="Ivanova N."/>
            <person name="Ovchinnikova G."/>
            <person name="Chen A."/>
            <person name="Palaniappan K."/>
            <person name="Schneider S."/>
            <person name="Rohde M."/>
            <person name="Chain P."/>
            <person name="D'haeseleer P."/>
            <person name="Goker M."/>
            <person name="Bristow J."/>
            <person name="Eisen J.A."/>
            <person name="Markowitz V."/>
            <person name="Kyrpides N.C."/>
            <person name="Klenk H.P."/>
            <person name="Hugenholtz P."/>
        </authorList>
    </citation>
    <scope>NUCLEOTIDE SEQUENCE [LARGE SCALE GENOMIC DNA]</scope>
    <source>
        <strain evidence="3">ATCC 29202 / DSM 20476 / NCTC 11029 / RHS 1</strain>
    </source>
</reference>
<dbReference type="GO" id="GO:0009401">
    <property type="term" value="P:phosphoenolpyruvate-dependent sugar phosphotransferase system"/>
    <property type="evidence" value="ECO:0007669"/>
    <property type="project" value="TreeGrafter"/>
</dbReference>
<name>C7N6E0_SLAHD</name>
<dbReference type="HOGENOM" id="CLU_053334_0_0_11"/>
<evidence type="ECO:0000256" key="1">
    <source>
        <dbReference type="ARBA" id="ARBA00005007"/>
    </source>
</evidence>
<dbReference type="EMBL" id="CP001684">
    <property type="protein sequence ID" value="ACV22475.1"/>
    <property type="molecule type" value="Genomic_DNA"/>
</dbReference>
<dbReference type="RefSeq" id="WP_012798577.1">
    <property type="nucleotide sequence ID" value="NC_013165.1"/>
</dbReference>
<accession>C7N6E0</accession>
<gene>
    <name evidence="2" type="ordered locus">Shel_14550</name>
</gene>
<dbReference type="STRING" id="471855.Shel_14550"/>
<dbReference type="PANTHER" id="PTHR32502:SF2">
    <property type="entry name" value="D-TAGATOSE-1,6-BISPHOSPHATE ALDOLASE SUBUNIT KBAZ"/>
    <property type="match status" value="1"/>
</dbReference>
<proteinExistence type="predicted"/>
<dbReference type="InterPro" id="IPR050303">
    <property type="entry name" value="GatZ_KbaZ_carbometab"/>
</dbReference>
<keyword evidence="2" id="KW-0418">Kinase</keyword>
<sequence length="444" mass="49928">MHTMQEIVQKNKSGRRVGIYSCCSANEDVIRAALLRAYKTGTPALIESTSNQVNQMGGYTGMTPFDFADFVKGLAEELCVPFSQVILGGDHLGPLPWTNLNEDEAMENACRLAADCVLAGYEKIHLDTSMRVASDDPDQPFLTATCAERGARMCQAAEEAFKEYKKSHPDAVQPVYVIGSEVPVPGGDFNAGEMGVTTASDATNTIRIYREAFERHGLHDVFDRVVGIVIEMGVEFHEFHLDEYNRPRAAETVAAMREEPLCIEGHSTDYQTQKNLGRMVEDGVAILKVGPALTFALRESLFALENIEREIYAETPEVWSNYRDTLEKVMMDDPSSWESYYQGTPNEQRIARAYSFYDRCRYYFAKPEIKAARNKLVENLSGNVIPHCMLSQFLPIQYYRVRRGEIRNEAADIIWDHIGDSIDGYLRATDYCGMGAPEIPMEPR</sequence>
<keyword evidence="3" id="KW-1185">Reference proteome</keyword>
<dbReference type="Gene3D" id="3.20.20.70">
    <property type="entry name" value="Aldolase class I"/>
    <property type="match status" value="1"/>
</dbReference>
<dbReference type="Pfam" id="PF08013">
    <property type="entry name" value="GatZ_KbaZ-like"/>
    <property type="match status" value="1"/>
</dbReference>
<protein>
    <submittedName>
        <fullName evidence="2">Predicted tagatose 6-phosphate kinase</fullName>
        <ecNumber evidence="2">2.7.1.144</ecNumber>
    </submittedName>
</protein>
<dbReference type="EC" id="2.7.1.144" evidence="2"/>
<dbReference type="Proteomes" id="UP000002026">
    <property type="component" value="Chromosome"/>
</dbReference>
<dbReference type="KEGG" id="shi:Shel_14550"/>
<dbReference type="Gene3D" id="1.10.400.20">
    <property type="entry name" value="putative tagatose 6-phosphate kinase domain like"/>
    <property type="match status" value="1"/>
</dbReference>
<dbReference type="GO" id="GO:0009024">
    <property type="term" value="F:tagatose-6-phosphate kinase activity"/>
    <property type="evidence" value="ECO:0007669"/>
    <property type="project" value="UniProtKB-EC"/>
</dbReference>
<dbReference type="InterPro" id="IPR013785">
    <property type="entry name" value="Aldolase_TIM"/>
</dbReference>
<comment type="pathway">
    <text evidence="1">Carbohydrate metabolism.</text>
</comment>
<dbReference type="GO" id="GO:0005886">
    <property type="term" value="C:plasma membrane"/>
    <property type="evidence" value="ECO:0007669"/>
    <property type="project" value="TreeGrafter"/>
</dbReference>
<evidence type="ECO:0000313" key="2">
    <source>
        <dbReference type="EMBL" id="ACV22475.1"/>
    </source>
</evidence>
<dbReference type="eggNOG" id="COG4573">
    <property type="taxonomic scope" value="Bacteria"/>
</dbReference>
<dbReference type="GO" id="GO:0005975">
    <property type="term" value="P:carbohydrate metabolic process"/>
    <property type="evidence" value="ECO:0007669"/>
    <property type="project" value="InterPro"/>
</dbReference>
<dbReference type="SUPFAM" id="SSF51569">
    <property type="entry name" value="Aldolase"/>
    <property type="match status" value="1"/>
</dbReference>
<keyword evidence="2" id="KW-0808">Transferase</keyword>